<accession>A0ABN7UJ40</accession>
<protein>
    <submittedName>
        <fullName evidence="1">19909_t:CDS:1</fullName>
    </submittedName>
</protein>
<comment type="caution">
    <text evidence="1">The sequence shown here is derived from an EMBL/GenBank/DDBJ whole genome shotgun (WGS) entry which is preliminary data.</text>
</comment>
<proteinExistence type="predicted"/>
<dbReference type="Proteomes" id="UP000789901">
    <property type="component" value="Unassembled WGS sequence"/>
</dbReference>
<name>A0ABN7UJ40_GIGMA</name>
<sequence>MDLVKVDDDNVSIIEYIKRIKVARLLIVCHKSPKNNETNFHFSICDPFASYIPEKSYVKADDLFKDFDVKFDNFEN</sequence>
<reference evidence="1 2" key="1">
    <citation type="submission" date="2021-06" db="EMBL/GenBank/DDBJ databases">
        <authorList>
            <person name="Kallberg Y."/>
            <person name="Tangrot J."/>
            <person name="Rosling A."/>
        </authorList>
    </citation>
    <scope>NUCLEOTIDE SEQUENCE [LARGE SCALE GENOMIC DNA]</scope>
    <source>
        <strain evidence="1 2">120-4 pot B 10/14</strain>
    </source>
</reference>
<keyword evidence="2" id="KW-1185">Reference proteome</keyword>
<evidence type="ECO:0000313" key="2">
    <source>
        <dbReference type="Proteomes" id="UP000789901"/>
    </source>
</evidence>
<dbReference type="EMBL" id="CAJVQB010003039">
    <property type="protein sequence ID" value="CAG8595506.1"/>
    <property type="molecule type" value="Genomic_DNA"/>
</dbReference>
<evidence type="ECO:0000313" key="1">
    <source>
        <dbReference type="EMBL" id="CAG8595506.1"/>
    </source>
</evidence>
<organism evidence="1 2">
    <name type="scientific">Gigaspora margarita</name>
    <dbReference type="NCBI Taxonomy" id="4874"/>
    <lineage>
        <taxon>Eukaryota</taxon>
        <taxon>Fungi</taxon>
        <taxon>Fungi incertae sedis</taxon>
        <taxon>Mucoromycota</taxon>
        <taxon>Glomeromycotina</taxon>
        <taxon>Glomeromycetes</taxon>
        <taxon>Diversisporales</taxon>
        <taxon>Gigasporaceae</taxon>
        <taxon>Gigaspora</taxon>
    </lineage>
</organism>
<gene>
    <name evidence="1" type="ORF">GMARGA_LOCUS6619</name>
</gene>